<evidence type="ECO:0000259" key="1">
    <source>
        <dbReference type="PROSITE" id="PS50878"/>
    </source>
</evidence>
<dbReference type="PANTHER" id="PTHR31635">
    <property type="entry name" value="REVERSE TRANSCRIPTASE DOMAIN-CONTAINING PROTEIN-RELATED"/>
    <property type="match status" value="1"/>
</dbReference>
<dbReference type="CDD" id="cd01650">
    <property type="entry name" value="RT_nLTR_like"/>
    <property type="match status" value="1"/>
</dbReference>
<name>A0A4Y1RJU9_PRUDU</name>
<organism evidence="2">
    <name type="scientific">Prunus dulcis</name>
    <name type="common">Almond</name>
    <name type="synonym">Amygdalus dulcis</name>
    <dbReference type="NCBI Taxonomy" id="3755"/>
    <lineage>
        <taxon>Eukaryota</taxon>
        <taxon>Viridiplantae</taxon>
        <taxon>Streptophyta</taxon>
        <taxon>Embryophyta</taxon>
        <taxon>Tracheophyta</taxon>
        <taxon>Spermatophyta</taxon>
        <taxon>Magnoliopsida</taxon>
        <taxon>eudicotyledons</taxon>
        <taxon>Gunneridae</taxon>
        <taxon>Pentapetalae</taxon>
        <taxon>rosids</taxon>
        <taxon>fabids</taxon>
        <taxon>Rosales</taxon>
        <taxon>Rosaceae</taxon>
        <taxon>Amygdaloideae</taxon>
        <taxon>Amygdaleae</taxon>
        <taxon>Prunus</taxon>
    </lineage>
</organism>
<evidence type="ECO:0000313" key="2">
    <source>
        <dbReference type="EMBL" id="BBH04509.1"/>
    </source>
</evidence>
<dbReference type="Pfam" id="PF00078">
    <property type="entry name" value="RVT_1"/>
    <property type="match status" value="1"/>
</dbReference>
<gene>
    <name evidence="2" type="ORF">Prudu_015666</name>
</gene>
<accession>A0A4Y1RJU9</accession>
<proteinExistence type="predicted"/>
<protein>
    <submittedName>
        <fullName evidence="2">Transposable element protein</fullName>
    </submittedName>
</protein>
<feature type="domain" description="Reverse transcriptase" evidence="1">
    <location>
        <begin position="1"/>
        <end position="226"/>
    </location>
</feature>
<dbReference type="InterPro" id="IPR000477">
    <property type="entry name" value="RT_dom"/>
</dbReference>
<sequence length="246" mass="27351">MQKIVSPAQASFIPGRQIVDNIIVAQEVLHKFRNSKGKKGFIAWKIDLSKAYDRINWDFIYDVLWEIGIRGKLLVLIMQCIKSVRYQAILNGELTGRFSPNAGIRQGNPLSPYIFVLCMEKHSHIIIEHISSGTWKPVMVARNGPAISHLFFADDLILFREASIHQAKLMKHCLDLFCGASGQQVSFEKSRICCSPNTEPGITASIANICGSPLTDCLGNYLGVPLIQLELPRILTLGLLTKCSAD</sequence>
<dbReference type="PANTHER" id="PTHR31635:SF196">
    <property type="entry name" value="REVERSE TRANSCRIPTASE DOMAIN-CONTAINING PROTEIN-RELATED"/>
    <property type="match status" value="1"/>
</dbReference>
<dbReference type="AlphaFoldDB" id="A0A4Y1RJU9"/>
<reference evidence="2" key="1">
    <citation type="journal article" date="2019" name="Science">
        <title>Mutation of a bHLH transcription factor allowed almond domestication.</title>
        <authorList>
            <person name="Sanchez-Perez R."/>
            <person name="Pavan S."/>
            <person name="Mazzeo R."/>
            <person name="Moldovan C."/>
            <person name="Aiese Cigliano R."/>
            <person name="Del Cueto J."/>
            <person name="Ricciardi F."/>
            <person name="Lotti C."/>
            <person name="Ricciardi L."/>
            <person name="Dicenta F."/>
            <person name="Lopez-Marques R.L."/>
            <person name="Lindberg Moller B."/>
        </authorList>
    </citation>
    <scope>NUCLEOTIDE SEQUENCE</scope>
</reference>
<dbReference type="InterPro" id="IPR043502">
    <property type="entry name" value="DNA/RNA_pol_sf"/>
</dbReference>
<dbReference type="EMBL" id="AP019302">
    <property type="protein sequence ID" value="BBH04509.1"/>
    <property type="molecule type" value="Genomic_DNA"/>
</dbReference>
<dbReference type="PROSITE" id="PS50878">
    <property type="entry name" value="RT_POL"/>
    <property type="match status" value="1"/>
</dbReference>
<dbReference type="SUPFAM" id="SSF56672">
    <property type="entry name" value="DNA/RNA polymerases"/>
    <property type="match status" value="1"/>
</dbReference>